<dbReference type="InterPro" id="IPR036249">
    <property type="entry name" value="Thioredoxin-like_sf"/>
</dbReference>
<comment type="caution">
    <text evidence="1">The sequence shown here is derived from an EMBL/GenBank/DDBJ whole genome shotgun (WGS) entry which is preliminary data.</text>
</comment>
<dbReference type="AlphaFoldDB" id="A0A9W6UPK5"/>
<evidence type="ECO:0000313" key="2">
    <source>
        <dbReference type="Proteomes" id="UP001165143"/>
    </source>
</evidence>
<evidence type="ECO:0000313" key="1">
    <source>
        <dbReference type="EMBL" id="GLW56084.1"/>
    </source>
</evidence>
<dbReference type="EMBL" id="BSRX01000024">
    <property type="protein sequence ID" value="GLW56084.1"/>
    <property type="molecule type" value="Genomic_DNA"/>
</dbReference>
<dbReference type="InterPro" id="IPR032801">
    <property type="entry name" value="PXL2A/B/C"/>
</dbReference>
<sequence>MSRLRTGTTAPPLSTTTTTEAVTVTGAPLPPVPADGLTHLQFRRFAGCPICNLHLRSFAVRHPELREAGVREVAVFHSPAEELRSYADGLPFSLVADPEQRLYRAYGVEHGARALLDPRVWPSIVRGVARSIPLVLRGRERLPASRPLGGRLGLPADFLLTADGRVAAAHYGTHAADHWSVDQVLSLAAAHRTAPVPQHD</sequence>
<dbReference type="SUPFAM" id="SSF52833">
    <property type="entry name" value="Thioredoxin-like"/>
    <property type="match status" value="1"/>
</dbReference>
<proteinExistence type="predicted"/>
<name>A0A9W6UPK5_9ACTN</name>
<dbReference type="CDD" id="cd02970">
    <property type="entry name" value="PRX_like2"/>
    <property type="match status" value="1"/>
</dbReference>
<dbReference type="OrthoDB" id="9809746at2"/>
<organism evidence="1 2">
    <name type="scientific">Kitasatospora phosalacinea</name>
    <dbReference type="NCBI Taxonomy" id="2065"/>
    <lineage>
        <taxon>Bacteria</taxon>
        <taxon>Bacillati</taxon>
        <taxon>Actinomycetota</taxon>
        <taxon>Actinomycetes</taxon>
        <taxon>Kitasatosporales</taxon>
        <taxon>Streptomycetaceae</taxon>
        <taxon>Kitasatospora</taxon>
    </lineage>
</organism>
<dbReference type="RefSeq" id="WP_033251836.1">
    <property type="nucleotide sequence ID" value="NZ_BSRX01000024.1"/>
</dbReference>
<accession>A0A9W6UPK5</accession>
<protein>
    <submittedName>
        <fullName evidence="1">Alkyl hydroperoxide reductase</fullName>
    </submittedName>
</protein>
<dbReference type="Pfam" id="PF13911">
    <property type="entry name" value="AhpC-TSA_2"/>
    <property type="match status" value="1"/>
</dbReference>
<dbReference type="Gene3D" id="3.40.30.10">
    <property type="entry name" value="Glutaredoxin"/>
    <property type="match status" value="1"/>
</dbReference>
<reference evidence="1" key="1">
    <citation type="submission" date="2023-02" db="EMBL/GenBank/DDBJ databases">
        <title>Kitasatospora phosalacinea NBRC 14362.</title>
        <authorList>
            <person name="Ichikawa N."/>
            <person name="Sato H."/>
            <person name="Tonouchi N."/>
        </authorList>
    </citation>
    <scope>NUCLEOTIDE SEQUENCE</scope>
    <source>
        <strain evidence="1">NBRC 14362</strain>
    </source>
</reference>
<dbReference type="Proteomes" id="UP001165143">
    <property type="component" value="Unassembled WGS sequence"/>
</dbReference>
<gene>
    <name evidence="1" type="ORF">Kpho01_40950</name>
</gene>